<proteinExistence type="predicted"/>
<organism evidence="1 2">
    <name type="scientific">Stutzerimonas stutzeri NF13</name>
    <dbReference type="NCBI Taxonomy" id="1212548"/>
    <lineage>
        <taxon>Bacteria</taxon>
        <taxon>Pseudomonadati</taxon>
        <taxon>Pseudomonadota</taxon>
        <taxon>Gammaproteobacteria</taxon>
        <taxon>Pseudomonadales</taxon>
        <taxon>Pseudomonadaceae</taxon>
        <taxon>Stutzerimonas</taxon>
    </lineage>
</organism>
<gene>
    <name evidence="1" type="ORF">B381_16870</name>
</gene>
<dbReference type="Proteomes" id="UP000011700">
    <property type="component" value="Unassembled WGS sequence"/>
</dbReference>
<dbReference type="EMBL" id="AOBS01000069">
    <property type="protein sequence ID" value="EMD98959.1"/>
    <property type="molecule type" value="Genomic_DNA"/>
</dbReference>
<comment type="caution">
    <text evidence="1">The sequence shown here is derived from an EMBL/GenBank/DDBJ whole genome shotgun (WGS) entry which is preliminary data.</text>
</comment>
<reference evidence="1 2" key="1">
    <citation type="journal article" date="2013" name="Genome Announc.">
        <title>Draft Genome of Pseudomonas stutzeri Strain NF13, a Nitrogen Fixer Isolated from the Galapagos Rift Hydrothermal Vent.</title>
        <authorList>
            <person name="Pena A."/>
            <person name="Busquets A."/>
            <person name="Gomila M."/>
            <person name="Mayol J."/>
            <person name="Bosch R."/>
            <person name="Nogales B."/>
            <person name="Garcia-Valdes E."/>
            <person name="Bennasar A."/>
            <person name="Lalucat J."/>
        </authorList>
    </citation>
    <scope>NUCLEOTIDE SEQUENCE [LARGE SCALE GENOMIC DNA]</scope>
    <source>
        <strain evidence="1 2">NF13</strain>
    </source>
</reference>
<name>M2UKD5_STUST</name>
<evidence type="ECO:0000313" key="2">
    <source>
        <dbReference type="Proteomes" id="UP000011700"/>
    </source>
</evidence>
<accession>M2UKD5</accession>
<evidence type="ECO:0000313" key="1">
    <source>
        <dbReference type="EMBL" id="EMD98959.1"/>
    </source>
</evidence>
<dbReference type="eggNOG" id="ENOG5031KFJ">
    <property type="taxonomic scope" value="Bacteria"/>
</dbReference>
<sequence>MTNYQLCRKFGVSMARISELRLKLEVPEPRLEREKFQPLEPGFWTDGAVSLLGTMPDPELADRLGISRFPVKQKRQELGIAPYRKEYPEISAEIAAEFGVVSDGIIAKRLGVSTSFVQRARKKWLDREVD</sequence>
<protein>
    <submittedName>
        <fullName evidence="1">Uncharacterized protein</fullName>
    </submittedName>
</protein>
<dbReference type="AlphaFoldDB" id="M2UKD5"/>